<reference evidence="3 4" key="1">
    <citation type="submission" date="2013-02" db="EMBL/GenBank/DDBJ databases">
        <title>The Genome Annotation of Plasmodium falciparum Vietnam Oak-Knoll (FVO).</title>
        <authorList>
            <consortium name="The Broad Institute Genome Sequencing Platform"/>
            <consortium name="The Broad Institute Genome Sequencing Center for Infectious Disease"/>
            <person name="Neafsey D."/>
            <person name="Hoffman S."/>
            <person name="Volkman S."/>
            <person name="Rosenthal P."/>
            <person name="Walker B."/>
            <person name="Young S.K."/>
            <person name="Zeng Q."/>
            <person name="Gargeya S."/>
            <person name="Fitzgerald M."/>
            <person name="Haas B."/>
            <person name="Abouelleil A."/>
            <person name="Allen A.W."/>
            <person name="Alvarado L."/>
            <person name="Arachchi H.M."/>
            <person name="Berlin A.M."/>
            <person name="Chapman S.B."/>
            <person name="Gainer-Dewar J."/>
            <person name="Goldberg J."/>
            <person name="Griggs A."/>
            <person name="Gujja S."/>
            <person name="Hansen M."/>
            <person name="Howarth C."/>
            <person name="Imamovic A."/>
            <person name="Ireland A."/>
            <person name="Larimer J."/>
            <person name="McCowan C."/>
            <person name="Murphy C."/>
            <person name="Pearson M."/>
            <person name="Poon T.W."/>
            <person name="Priest M."/>
            <person name="Roberts A."/>
            <person name="Saif S."/>
            <person name="Shea T."/>
            <person name="Sisk P."/>
            <person name="Sykes S."/>
            <person name="Wortman J."/>
            <person name="Nusbaum C."/>
            <person name="Birren B."/>
        </authorList>
    </citation>
    <scope>NUCLEOTIDE SEQUENCE [LARGE SCALE GENOMIC DNA]</scope>
    <source>
        <strain evidence="4">Vietnam Oak-Knoll (FVO)</strain>
    </source>
</reference>
<dbReference type="PANTHER" id="PTHR15032:SF4">
    <property type="entry name" value="N-ACYL-PHOSPHATIDYLETHANOLAMINE-HYDROLYZING PHOSPHOLIPASE D"/>
    <property type="match status" value="1"/>
</dbReference>
<feature type="domain" description="Metallo-beta-lactamase" evidence="2">
    <location>
        <begin position="669"/>
        <end position="916"/>
    </location>
</feature>
<dbReference type="Pfam" id="PF12706">
    <property type="entry name" value="Lactamase_B_2"/>
    <property type="match status" value="1"/>
</dbReference>
<dbReference type="EMBL" id="KI925184">
    <property type="protein sequence ID" value="ETW15244.1"/>
    <property type="molecule type" value="Genomic_DNA"/>
</dbReference>
<evidence type="ECO:0000313" key="3">
    <source>
        <dbReference type="EMBL" id="ETW15244.1"/>
    </source>
</evidence>
<feature type="transmembrane region" description="Helical" evidence="1">
    <location>
        <begin position="132"/>
        <end position="148"/>
    </location>
</feature>
<keyword evidence="1" id="KW-0812">Transmembrane</keyword>
<dbReference type="InterPro" id="IPR001279">
    <property type="entry name" value="Metallo-B-lactamas"/>
</dbReference>
<dbReference type="GO" id="GO:0005737">
    <property type="term" value="C:cytoplasm"/>
    <property type="evidence" value="ECO:0007669"/>
    <property type="project" value="TreeGrafter"/>
</dbReference>
<reference evidence="3 4" key="2">
    <citation type="submission" date="2013-02" db="EMBL/GenBank/DDBJ databases">
        <title>The Genome Sequence of Plasmodium falciparum Vietnam Oak-Knoll (FVO).</title>
        <authorList>
            <consortium name="The Broad Institute Genome Sequencing Platform"/>
            <consortium name="The Broad Institute Genome Sequencing Center for Infectious Disease"/>
            <person name="Neafsey D."/>
            <person name="Cheeseman I."/>
            <person name="Volkman S."/>
            <person name="Adams J."/>
            <person name="Walker B."/>
            <person name="Young S.K."/>
            <person name="Zeng Q."/>
            <person name="Gargeya S."/>
            <person name="Fitzgerald M."/>
            <person name="Haas B."/>
            <person name="Abouelleil A."/>
            <person name="Alvarado L."/>
            <person name="Arachchi H.M."/>
            <person name="Berlin A.M."/>
            <person name="Chapman S.B."/>
            <person name="Dewar J."/>
            <person name="Goldberg J."/>
            <person name="Griggs A."/>
            <person name="Gujja S."/>
            <person name="Hansen M."/>
            <person name="Howarth C."/>
            <person name="Imamovic A."/>
            <person name="Larimer J."/>
            <person name="McCowan C."/>
            <person name="Murphy C."/>
            <person name="Neiman D."/>
            <person name="Pearson M."/>
            <person name="Priest M."/>
            <person name="Roberts A."/>
            <person name="Saif S."/>
            <person name="Shea T."/>
            <person name="Sisk P."/>
            <person name="Sykes S."/>
            <person name="Wortman J."/>
            <person name="Nusbaum C."/>
            <person name="Birren B."/>
        </authorList>
    </citation>
    <scope>NUCLEOTIDE SEQUENCE [LARGE SCALE GENOMIC DNA]</scope>
    <source>
        <strain evidence="4">Vietnam Oak-Knoll (FVO)</strain>
    </source>
</reference>
<evidence type="ECO:0000259" key="2">
    <source>
        <dbReference type="Pfam" id="PF12706"/>
    </source>
</evidence>
<sequence length="1131" mass="134824">MLICMTKINSLKYNFFEYFKGKLFDFLDCITHDEIIQNKYNDKIVIYSKNGLLDDNNINRDKINYLCNNNKNVLSFVNKTYVKNFECLFYLCLYNEKNRIHNISINLIRNIENNIFTIYKYIHICNINTKELLNSLSLYYLVIIFIYIKNNLYNKEKIHLLKSFIQFLIIKEIKERIFLFKNELYFLAFIKILNLSICNNLFDFKILLCEKYFDDFIRILEESKLSMQEQDILTKQTSDDVTNGVSKVFTEYNKNINAQEKEDNLTKKIKNMEKDKVTPNNCKDSLFNDSLFNDSLFNDSLFNDRHCKGDKKNCRGKEDDCSNDERTENKQNIEEINNFFYIINNLIWRKNKRKVKEKEEETNEDMNKYSNECKENNNIYLYSILKGDNKKEKEEKSKNGKEKGKKKNFVFLALLKVPIILFSLLIYFKKNDYWSSNMYGYNNFIIKLSNFLSSYFYAYNYHDEDENTFASTSSSLSLSLYEKDNFIYIPNKKSTNTIHLKNVVGTERTDNNFLSIYRENMKYIRQTSLNHSIYQRSLSTECYVYFRSFLKQAISPHSLTKAIKIDKEYIYPWDVITQDDVALIIENARFYGFLFTWFKNHRKAQKVNEEILKKEMPVLEPRFVQRSDIYTHFYKNNNNEDMLTPNFYGIHYTWLGHATGLVVIDGLKILLDPVFKIELISFKGIVRSLVNWMNVKIMGGLGERISRSPCNIANLPEDLHAVFVSHNHNDHIMEEDVRILCKLKKFQHVMWYIPEGSSPFFLREGCKASKIFELSWGDERWVSCWISKNQFKCRDGIWKSKNNEHQVYKYKIIYAPTLHWSGRKDNLSDLNQSLWGSLILKGPKHRFYFSGDTAYLKKDFEEFKKIGRLHGPFHLAAISIGAYEPNNSLKYHHIHPWESVKIWRDIRAETAIGVHWGTFRLSAEEFLQPRDDLEAALLGIGLYTLRNIDLQKVKRRHEIMKKYNINYVCSDQNENDDLEDLKEYFYPANKQDYNDYTENFHSLFLNDLNLYYKDIDKNYIKHMYQQKKLYASTYSRYKRALLLKTTDKLPRSWKKLLLNLSIRFQTIPIGGSIEIISKDEKNISMTRSSEYNATTYEHYTFPKWYNSKENEETPNQNYFSHEDLMNFQIVS</sequence>
<gene>
    <name evidence="3" type="ORF">PFFVO_05538</name>
</gene>
<organism evidence="3 4">
    <name type="scientific">Plasmodium falciparum Vietnam Oak-Knoll</name>
    <name type="common">FVO</name>
    <dbReference type="NCBI Taxonomy" id="1036723"/>
    <lineage>
        <taxon>Eukaryota</taxon>
        <taxon>Sar</taxon>
        <taxon>Alveolata</taxon>
        <taxon>Apicomplexa</taxon>
        <taxon>Aconoidasida</taxon>
        <taxon>Haemosporida</taxon>
        <taxon>Plasmodiidae</taxon>
        <taxon>Plasmodium</taxon>
        <taxon>Plasmodium (Laverania)</taxon>
    </lineage>
</organism>
<keyword evidence="1" id="KW-0472">Membrane</keyword>
<feature type="transmembrane region" description="Helical" evidence="1">
    <location>
        <begin position="409"/>
        <end position="428"/>
    </location>
</feature>
<dbReference type="SUPFAM" id="SSF56281">
    <property type="entry name" value="Metallo-hydrolase/oxidoreductase"/>
    <property type="match status" value="1"/>
</dbReference>
<dbReference type="Proteomes" id="UP000030690">
    <property type="component" value="Unassembled WGS sequence"/>
</dbReference>
<evidence type="ECO:0000313" key="4">
    <source>
        <dbReference type="Proteomes" id="UP000030690"/>
    </source>
</evidence>
<keyword evidence="1" id="KW-1133">Transmembrane helix</keyword>
<protein>
    <recommendedName>
        <fullName evidence="2">Metallo-beta-lactamase domain-containing protein</fullName>
    </recommendedName>
</protein>
<dbReference type="OrthoDB" id="332863at2759"/>
<proteinExistence type="predicted"/>
<dbReference type="InterPro" id="IPR036866">
    <property type="entry name" value="RibonucZ/Hydroxyglut_hydro"/>
</dbReference>
<name>A0A024UYE9_PLAFA</name>
<accession>A0A024UYE9</accession>
<dbReference type="PANTHER" id="PTHR15032">
    <property type="entry name" value="N-ACYL-PHOSPHATIDYLETHANOLAMINE-HYDROLYZING PHOSPHOLIPASE D"/>
    <property type="match status" value="1"/>
</dbReference>
<dbReference type="Gene3D" id="3.60.15.10">
    <property type="entry name" value="Ribonuclease Z/Hydroxyacylglutathione hydrolase-like"/>
    <property type="match status" value="1"/>
</dbReference>
<dbReference type="AlphaFoldDB" id="A0A024UYE9"/>
<evidence type="ECO:0000256" key="1">
    <source>
        <dbReference type="SAM" id="Phobius"/>
    </source>
</evidence>